<feature type="transmembrane region" description="Helical" evidence="14">
    <location>
        <begin position="392"/>
        <end position="417"/>
    </location>
</feature>
<keyword evidence="8 14" id="KW-1133">Transmembrane helix</keyword>
<reference evidence="15 16" key="1">
    <citation type="submission" date="2019-09" db="EMBL/GenBank/DDBJ databases">
        <title>Phylogenetic characterization of a novel taxon of the genus Bifidobacterium: Bifidobacterium choloepi sp. nov.</title>
        <authorList>
            <person name="Modesto M."/>
            <person name="Satti M."/>
        </authorList>
    </citation>
    <scope>NUCLEOTIDE SEQUENCE [LARGE SCALE GENOMIC DNA]</scope>
    <source>
        <strain evidence="15 16">BRDM6</strain>
    </source>
</reference>
<keyword evidence="7 14" id="KW-0812">Transmembrane</keyword>
<feature type="transmembrane region" description="Helical" evidence="14">
    <location>
        <begin position="15"/>
        <end position="34"/>
    </location>
</feature>
<feature type="transmembrane region" description="Helical" evidence="14">
    <location>
        <begin position="271"/>
        <end position="293"/>
    </location>
</feature>
<keyword evidence="16" id="KW-1185">Reference proteome</keyword>
<dbReference type="AlphaFoldDB" id="A0A6I5N036"/>
<evidence type="ECO:0000256" key="5">
    <source>
        <dbReference type="ARBA" id="ARBA00022597"/>
    </source>
</evidence>
<evidence type="ECO:0000256" key="3">
    <source>
        <dbReference type="ARBA" id="ARBA00022448"/>
    </source>
</evidence>
<evidence type="ECO:0000313" key="15">
    <source>
        <dbReference type="EMBL" id="NEG69907.1"/>
    </source>
</evidence>
<evidence type="ECO:0000256" key="11">
    <source>
        <dbReference type="ARBA" id="ARBA00038218"/>
    </source>
</evidence>
<dbReference type="NCBIfam" id="NF009553">
    <property type="entry name" value="PRK12997.1-5"/>
    <property type="match status" value="1"/>
</dbReference>
<dbReference type="NCBIfam" id="NF006920">
    <property type="entry name" value="PRK09410.1-2"/>
    <property type="match status" value="1"/>
</dbReference>
<comment type="function">
    <text evidence="10">The phosphoenolpyruvate-dependent sugar phosphotransferase system (sugar PTS), a major carbohydrate active transport system, catalyzes the phosphorylation of incoming sugar substrates concomitantly with their translocation across the cell membrane. The enzyme II UlaABC PTS system is involved in ascorbate transport.</text>
</comment>
<evidence type="ECO:0000256" key="6">
    <source>
        <dbReference type="ARBA" id="ARBA00022683"/>
    </source>
</evidence>
<gene>
    <name evidence="15" type="ORF">F6S87_04695</name>
</gene>
<evidence type="ECO:0000256" key="13">
    <source>
        <dbReference type="ARBA" id="ARBA00042859"/>
    </source>
</evidence>
<organism evidence="15 16">
    <name type="scientific">Bifidobacterium choloepi</name>
    <dbReference type="NCBI Taxonomy" id="2614131"/>
    <lineage>
        <taxon>Bacteria</taxon>
        <taxon>Bacillati</taxon>
        <taxon>Actinomycetota</taxon>
        <taxon>Actinomycetes</taxon>
        <taxon>Bifidobacteriales</taxon>
        <taxon>Bifidobacteriaceae</taxon>
        <taxon>Bifidobacterium</taxon>
    </lineage>
</organism>
<dbReference type="InterPro" id="IPR004703">
    <property type="entry name" value="PTS_sugar-sp_permease"/>
</dbReference>
<evidence type="ECO:0000256" key="1">
    <source>
        <dbReference type="ARBA" id="ARBA00004651"/>
    </source>
</evidence>
<feature type="transmembrane region" description="Helical" evidence="14">
    <location>
        <begin position="333"/>
        <end position="354"/>
    </location>
</feature>
<keyword evidence="6" id="KW-0598">Phosphotransferase system</keyword>
<evidence type="ECO:0000313" key="16">
    <source>
        <dbReference type="Proteomes" id="UP000469292"/>
    </source>
</evidence>
<evidence type="ECO:0000256" key="9">
    <source>
        <dbReference type="ARBA" id="ARBA00023136"/>
    </source>
</evidence>
<feature type="transmembrane region" description="Helical" evidence="14">
    <location>
        <begin position="152"/>
        <end position="172"/>
    </location>
</feature>
<comment type="caution">
    <text evidence="15">The sequence shown here is derived from an EMBL/GenBank/DDBJ whole genome shotgun (WGS) entry which is preliminary data.</text>
</comment>
<comment type="similarity">
    <text evidence="11">Belongs to the UlaA family.</text>
</comment>
<keyword evidence="9 14" id="KW-0472">Membrane</keyword>
<dbReference type="Proteomes" id="UP000469292">
    <property type="component" value="Unassembled WGS sequence"/>
</dbReference>
<dbReference type="InterPro" id="IPR051562">
    <property type="entry name" value="Ascorbate-PTS_EIIC"/>
</dbReference>
<feature type="transmembrane region" description="Helical" evidence="14">
    <location>
        <begin position="360"/>
        <end position="380"/>
    </location>
</feature>
<comment type="subcellular location">
    <subcellularLocation>
        <location evidence="1">Cell membrane</location>
        <topology evidence="1">Multi-pass membrane protein</topology>
    </subcellularLocation>
</comment>
<feature type="transmembrane region" description="Helical" evidence="14">
    <location>
        <begin position="229"/>
        <end position="251"/>
    </location>
</feature>
<dbReference type="PANTHER" id="PTHR33843:SF4">
    <property type="entry name" value="ASCORBATE-SPECIFIC PTS SYSTEM EIIC COMPONENT"/>
    <property type="match status" value="1"/>
</dbReference>
<evidence type="ECO:0000256" key="14">
    <source>
        <dbReference type="SAM" id="Phobius"/>
    </source>
</evidence>
<accession>A0A6I5N036</accession>
<keyword evidence="4" id="KW-1003">Cell membrane</keyword>
<dbReference type="EMBL" id="VYSG01000001">
    <property type="protein sequence ID" value="NEG69907.1"/>
    <property type="molecule type" value="Genomic_DNA"/>
</dbReference>
<evidence type="ECO:0000256" key="4">
    <source>
        <dbReference type="ARBA" id="ARBA00022475"/>
    </source>
</evidence>
<feature type="transmembrane region" description="Helical" evidence="14">
    <location>
        <begin position="123"/>
        <end position="146"/>
    </location>
</feature>
<evidence type="ECO:0000256" key="7">
    <source>
        <dbReference type="ARBA" id="ARBA00022692"/>
    </source>
</evidence>
<name>A0A6I5N036_9BIFI</name>
<feature type="transmembrane region" description="Helical" evidence="14">
    <location>
        <begin position="46"/>
        <end position="66"/>
    </location>
</feature>
<dbReference type="RefSeq" id="WP_163227417.1">
    <property type="nucleotide sequence ID" value="NZ_VYSG01000001.1"/>
</dbReference>
<evidence type="ECO:0000256" key="8">
    <source>
        <dbReference type="ARBA" id="ARBA00022989"/>
    </source>
</evidence>
<feature type="transmembrane region" description="Helical" evidence="14">
    <location>
        <begin position="437"/>
        <end position="463"/>
    </location>
</feature>
<dbReference type="GO" id="GO:0005886">
    <property type="term" value="C:plasma membrane"/>
    <property type="evidence" value="ECO:0007669"/>
    <property type="project" value="UniProtKB-SubCell"/>
</dbReference>
<evidence type="ECO:0000256" key="12">
    <source>
        <dbReference type="ARBA" id="ARBA00039702"/>
    </source>
</evidence>
<comment type="subunit">
    <text evidence="2">Homodimer.</text>
</comment>
<keyword evidence="3" id="KW-0813">Transport</keyword>
<evidence type="ECO:0000256" key="10">
    <source>
        <dbReference type="ARBA" id="ARBA00037387"/>
    </source>
</evidence>
<sequence>MNVLVTILNFISQEILNVPAYLIGIIAAIGLIALKKPAGQVISGGLKAALGYLILSAGANVVTAALDPFGELVFHATGAQGVVPTNEVITAQAAAQFGATSAYIIVLSFILMLVVARFTPLKYIFLTGHHMVFMSMMLALVLSVGLGTDHQWLIVVIGSLLMTVAMVAMPAFTQPFTNRVTGNDQISVGHFNSLGYMVSGAIGAAVGKKSKSTEDINFPKGLSFLRDSMVSTTVLMVVLYMVFAVWAAIVVPTQELFAIFPDQAPTDYGSFIMAAFAEALQFGIGVSIILYGVRIILGELVPAFQGIAKKVVPGAKPALDIPIVFPYGPNASLIGFLASFAGGLVALGAIALWLGPAWGFALILPGMVPHFFDGGGAGIFGNATGGRRGCILGAFVNGILITFLPAALMGVMGSYGVSNSTFGDGDFCWYGTIIGHVVQLGFTPGAIGSIVIAAVLFAAAWLWQVKVVNKGWLPAKGHVAFIDEVKHEEKEAARAARAAKKAADAAKAAKVAEKAVASDEQAAA</sequence>
<evidence type="ECO:0000256" key="2">
    <source>
        <dbReference type="ARBA" id="ARBA00011738"/>
    </source>
</evidence>
<protein>
    <recommendedName>
        <fullName evidence="12">Ascorbate-specific PTS system EIIC component</fullName>
    </recommendedName>
    <alternativeName>
        <fullName evidence="13">Ascorbate-specific permease IIC component UlaA</fullName>
    </alternativeName>
</protein>
<keyword evidence="5" id="KW-0762">Sugar transport</keyword>
<proteinExistence type="inferred from homology"/>
<dbReference type="Pfam" id="PF03611">
    <property type="entry name" value="EIIC-GAT"/>
    <property type="match status" value="1"/>
</dbReference>
<feature type="transmembrane region" description="Helical" evidence="14">
    <location>
        <begin position="93"/>
        <end position="116"/>
    </location>
</feature>
<dbReference type="GO" id="GO:0009401">
    <property type="term" value="P:phosphoenolpyruvate-dependent sugar phosphotransferase system"/>
    <property type="evidence" value="ECO:0007669"/>
    <property type="project" value="UniProtKB-KW"/>
</dbReference>
<dbReference type="PANTHER" id="PTHR33843">
    <property type="entry name" value="ASCORBATE-SPECIFIC PTS SYSTEM EIIC COMPONENT"/>
    <property type="match status" value="1"/>
</dbReference>